<keyword evidence="2" id="KW-1185">Reference proteome</keyword>
<protein>
    <submittedName>
        <fullName evidence="1">Uncharacterized protein</fullName>
    </submittedName>
</protein>
<name>A0A133XQ54_9ACTN</name>
<dbReference type="RefSeq" id="WP_066306567.1">
    <property type="nucleotide sequence ID" value="NZ_KQ959516.1"/>
</dbReference>
<proteinExistence type="predicted"/>
<sequence>MRIDVFKTFDGVSYYGDIPQSFGLDDAIVESKRYSFDVPWSMLSDFALLIDDACDVALDAFDVEYIRYEKCNKLIDLLNTISYPEYKEMDKFIADLKVAAKRAIEYGTGVVVEL</sequence>
<dbReference type="PATRIC" id="fig|1393034.3.peg.1403"/>
<dbReference type="AlphaFoldDB" id="A0A133XQ54"/>
<dbReference type="OrthoDB" id="2002535at2"/>
<reference evidence="2" key="1">
    <citation type="submission" date="2016-01" db="EMBL/GenBank/DDBJ databases">
        <authorList>
            <person name="Mitreva M."/>
            <person name="Pepin K.H."/>
            <person name="Mihindukulasuriya K.A."/>
            <person name="Fulton R."/>
            <person name="Fronick C."/>
            <person name="O'Laughlin M."/>
            <person name="Miner T."/>
            <person name="Herter B."/>
            <person name="Rosa B.A."/>
            <person name="Cordes M."/>
            <person name="Tomlinson C."/>
            <person name="Wollam A."/>
            <person name="Palsikar V.B."/>
            <person name="Mardis E.R."/>
            <person name="Wilson R.K."/>
        </authorList>
    </citation>
    <scope>NUCLEOTIDE SEQUENCE [LARGE SCALE GENOMIC DNA]</scope>
    <source>
        <strain evidence="2">DNF00019</strain>
    </source>
</reference>
<gene>
    <name evidence="1" type="ORF">HMPREF3192_01443</name>
</gene>
<evidence type="ECO:0000313" key="2">
    <source>
        <dbReference type="Proteomes" id="UP000070675"/>
    </source>
</evidence>
<organism evidence="1 2">
    <name type="scientific">Atopobium deltae</name>
    <dbReference type="NCBI Taxonomy" id="1393034"/>
    <lineage>
        <taxon>Bacteria</taxon>
        <taxon>Bacillati</taxon>
        <taxon>Actinomycetota</taxon>
        <taxon>Coriobacteriia</taxon>
        <taxon>Coriobacteriales</taxon>
        <taxon>Atopobiaceae</taxon>
        <taxon>Atopobium</taxon>
    </lineage>
</organism>
<dbReference type="Proteomes" id="UP000070675">
    <property type="component" value="Unassembled WGS sequence"/>
</dbReference>
<accession>A0A133XQ54</accession>
<comment type="caution">
    <text evidence="1">The sequence shown here is derived from an EMBL/GenBank/DDBJ whole genome shotgun (WGS) entry which is preliminary data.</text>
</comment>
<evidence type="ECO:0000313" key="1">
    <source>
        <dbReference type="EMBL" id="KXB33067.1"/>
    </source>
</evidence>
<dbReference type="STRING" id="1393034.HMPREF3192_01443"/>
<dbReference type="EMBL" id="LSCR01000042">
    <property type="protein sequence ID" value="KXB33067.1"/>
    <property type="molecule type" value="Genomic_DNA"/>
</dbReference>